<dbReference type="RefSeq" id="XP_005112246.1">
    <property type="nucleotide sequence ID" value="XM_005112189.2"/>
</dbReference>
<dbReference type="InterPro" id="IPR018114">
    <property type="entry name" value="TRYPSIN_HIS"/>
</dbReference>
<proteinExistence type="predicted"/>
<protein>
    <submittedName>
        <fullName evidence="6">CUB and peptidase domain-containing protein 2</fullName>
    </submittedName>
</protein>
<gene>
    <name evidence="6" type="primary">LOC101855539</name>
</gene>
<dbReference type="PROSITE" id="PS00134">
    <property type="entry name" value="TRYPSIN_HIS"/>
    <property type="match status" value="1"/>
</dbReference>
<dbReference type="PROSITE" id="PS50240">
    <property type="entry name" value="TRYPSIN_DOM"/>
    <property type="match status" value="1"/>
</dbReference>
<dbReference type="InterPro" id="IPR043504">
    <property type="entry name" value="Peptidase_S1_PA_chymotrypsin"/>
</dbReference>
<organism evidence="5 6">
    <name type="scientific">Aplysia californica</name>
    <name type="common">California sea hare</name>
    <dbReference type="NCBI Taxonomy" id="6500"/>
    <lineage>
        <taxon>Eukaryota</taxon>
        <taxon>Metazoa</taxon>
        <taxon>Spiralia</taxon>
        <taxon>Lophotrochozoa</taxon>
        <taxon>Mollusca</taxon>
        <taxon>Gastropoda</taxon>
        <taxon>Heterobranchia</taxon>
        <taxon>Euthyneura</taxon>
        <taxon>Tectipleura</taxon>
        <taxon>Aplysiida</taxon>
        <taxon>Aplysioidea</taxon>
        <taxon>Aplysiidae</taxon>
        <taxon>Aplysia</taxon>
    </lineage>
</organism>
<dbReference type="InterPro" id="IPR001314">
    <property type="entry name" value="Peptidase_S1A"/>
</dbReference>
<dbReference type="Proteomes" id="UP000694888">
    <property type="component" value="Unplaced"/>
</dbReference>
<dbReference type="PANTHER" id="PTHR24252">
    <property type="entry name" value="ACROSIN-RELATED"/>
    <property type="match status" value="1"/>
</dbReference>
<feature type="chain" id="PRO_5046922074" evidence="3">
    <location>
        <begin position="22"/>
        <end position="285"/>
    </location>
</feature>
<evidence type="ECO:0000256" key="1">
    <source>
        <dbReference type="ARBA" id="ARBA00023157"/>
    </source>
</evidence>
<dbReference type="InterPro" id="IPR033116">
    <property type="entry name" value="TRYPSIN_SER"/>
</dbReference>
<dbReference type="PROSITE" id="PS00135">
    <property type="entry name" value="TRYPSIN_SER"/>
    <property type="match status" value="1"/>
</dbReference>
<dbReference type="InterPro" id="IPR001254">
    <property type="entry name" value="Trypsin_dom"/>
</dbReference>
<feature type="domain" description="Peptidase S1" evidence="4">
    <location>
        <begin position="41"/>
        <end position="276"/>
    </location>
</feature>
<dbReference type="SMART" id="SM00020">
    <property type="entry name" value="Tryp_SPc"/>
    <property type="match status" value="1"/>
</dbReference>
<evidence type="ECO:0000313" key="6">
    <source>
        <dbReference type="RefSeq" id="XP_005112246.1"/>
    </source>
</evidence>
<keyword evidence="2" id="KW-0378">Hydrolase</keyword>
<dbReference type="PRINTS" id="PR00722">
    <property type="entry name" value="CHYMOTRYPSIN"/>
</dbReference>
<keyword evidence="1" id="KW-1015">Disulfide bond</keyword>
<sequence length="285" mass="31918">MKSRNNMLMVLLSLFLIQIDGFRNGKWSDATEPEQEDRRFIIHGHETEPLSYPSIVRLVRDNLDSIHCGGVLITDLWVLTAAHCRARYAVFAQHSLREGTQYTQGRFIIKTIRHSQYNKGRPFANDIALLKVVSPVKLSRAVVPVTILDPQTRIDENATCFIVGWGSTMGTGDASVLREAHVPIMTSQECTDVWAKFHHPKNVTSDQICNDVRYNPSSACAGDSGGPLYCQFGGRNYLAGLTSFGPKGCKRNETYPLPTVFTNVSAYLDWIVDIVKNDYHSGLRL</sequence>
<keyword evidence="2" id="KW-0645">Protease</keyword>
<accession>A0ABM0K9M9</accession>
<name>A0ABM0K9M9_APLCA</name>
<dbReference type="Gene3D" id="2.40.10.10">
    <property type="entry name" value="Trypsin-like serine proteases"/>
    <property type="match status" value="1"/>
</dbReference>
<dbReference type="GeneID" id="101855539"/>
<keyword evidence="2" id="KW-0720">Serine protease</keyword>
<evidence type="ECO:0000256" key="2">
    <source>
        <dbReference type="RuleBase" id="RU363034"/>
    </source>
</evidence>
<dbReference type="CDD" id="cd00190">
    <property type="entry name" value="Tryp_SPc"/>
    <property type="match status" value="1"/>
</dbReference>
<dbReference type="Pfam" id="PF00089">
    <property type="entry name" value="Trypsin"/>
    <property type="match status" value="1"/>
</dbReference>
<dbReference type="PANTHER" id="PTHR24252:SF7">
    <property type="entry name" value="HYALIN"/>
    <property type="match status" value="1"/>
</dbReference>
<evidence type="ECO:0000259" key="4">
    <source>
        <dbReference type="PROSITE" id="PS50240"/>
    </source>
</evidence>
<evidence type="ECO:0000313" key="5">
    <source>
        <dbReference type="Proteomes" id="UP000694888"/>
    </source>
</evidence>
<keyword evidence="5" id="KW-1185">Reference proteome</keyword>
<keyword evidence="3" id="KW-0732">Signal</keyword>
<dbReference type="SUPFAM" id="SSF50494">
    <property type="entry name" value="Trypsin-like serine proteases"/>
    <property type="match status" value="1"/>
</dbReference>
<dbReference type="InterPro" id="IPR009003">
    <property type="entry name" value="Peptidase_S1_PA"/>
</dbReference>
<feature type="signal peptide" evidence="3">
    <location>
        <begin position="1"/>
        <end position="21"/>
    </location>
</feature>
<evidence type="ECO:0000256" key="3">
    <source>
        <dbReference type="SAM" id="SignalP"/>
    </source>
</evidence>
<reference evidence="6" key="1">
    <citation type="submission" date="2025-08" db="UniProtKB">
        <authorList>
            <consortium name="RefSeq"/>
        </authorList>
    </citation>
    <scope>IDENTIFICATION</scope>
</reference>